<gene>
    <name evidence="1" type="ORF">HAX54_052569</name>
</gene>
<organism evidence="1 2">
    <name type="scientific">Datura stramonium</name>
    <name type="common">Jimsonweed</name>
    <name type="synonym">Common thornapple</name>
    <dbReference type="NCBI Taxonomy" id="4076"/>
    <lineage>
        <taxon>Eukaryota</taxon>
        <taxon>Viridiplantae</taxon>
        <taxon>Streptophyta</taxon>
        <taxon>Embryophyta</taxon>
        <taxon>Tracheophyta</taxon>
        <taxon>Spermatophyta</taxon>
        <taxon>Magnoliopsida</taxon>
        <taxon>eudicotyledons</taxon>
        <taxon>Gunneridae</taxon>
        <taxon>Pentapetalae</taxon>
        <taxon>asterids</taxon>
        <taxon>lamiids</taxon>
        <taxon>Solanales</taxon>
        <taxon>Solanaceae</taxon>
        <taxon>Solanoideae</taxon>
        <taxon>Datureae</taxon>
        <taxon>Datura</taxon>
    </lineage>
</organism>
<name>A0ABS8SZS2_DATST</name>
<evidence type="ECO:0000313" key="1">
    <source>
        <dbReference type="EMBL" id="MCD7464361.1"/>
    </source>
</evidence>
<protein>
    <submittedName>
        <fullName evidence="1">Uncharacterized protein</fullName>
    </submittedName>
</protein>
<evidence type="ECO:0000313" key="2">
    <source>
        <dbReference type="Proteomes" id="UP000823775"/>
    </source>
</evidence>
<reference evidence="1 2" key="1">
    <citation type="journal article" date="2021" name="BMC Genomics">
        <title>Datura genome reveals duplications of psychoactive alkaloid biosynthetic genes and high mutation rate following tissue culture.</title>
        <authorList>
            <person name="Rajewski A."/>
            <person name="Carter-House D."/>
            <person name="Stajich J."/>
            <person name="Litt A."/>
        </authorList>
    </citation>
    <scope>NUCLEOTIDE SEQUENCE [LARGE SCALE GENOMIC DNA]</scope>
    <source>
        <strain evidence="1">AR-01</strain>
    </source>
</reference>
<dbReference type="EMBL" id="JACEIK010000957">
    <property type="protein sequence ID" value="MCD7464361.1"/>
    <property type="molecule type" value="Genomic_DNA"/>
</dbReference>
<keyword evidence="2" id="KW-1185">Reference proteome</keyword>
<comment type="caution">
    <text evidence="1">The sequence shown here is derived from an EMBL/GenBank/DDBJ whole genome shotgun (WGS) entry which is preliminary data.</text>
</comment>
<dbReference type="Proteomes" id="UP000823775">
    <property type="component" value="Unassembled WGS sequence"/>
</dbReference>
<accession>A0ABS8SZS2</accession>
<sequence>MPSSSTSFGYIQFTSISVDGGISSKGKGICACVGLHIEIWRKRSQVLRLPLGDGLGINRGNLCYQCLLYQWAAGFTKSSREQIEGYVHEGEWMNLVSQQIFLRLMSECDQQRALVVTSLDRAASQCAGTVQQWKYFACCKKFFQLAFPSLMTILRTHAKVPQEVGDRIIKCGVPFNATRIEGCMQEGGKRRMTLMMRAARIRVVVTQSSSAGYCRPLRNLQGPLYLWTSLCRALRRSRGGEEKTVSEIRCSSIWKVKKILTTPFSQCQGVLSIQEDAQGCPSSA</sequence>
<proteinExistence type="predicted"/>
<feature type="non-terminal residue" evidence="1">
    <location>
        <position position="284"/>
    </location>
</feature>